<dbReference type="AlphaFoldDB" id="A0A8I6RTP6"/>
<evidence type="ECO:0000256" key="1">
    <source>
        <dbReference type="SAM" id="MobiDB-lite"/>
    </source>
</evidence>
<feature type="region of interest" description="Disordered" evidence="1">
    <location>
        <begin position="391"/>
        <end position="432"/>
    </location>
</feature>
<feature type="compositionally biased region" description="Polar residues" evidence="1">
    <location>
        <begin position="399"/>
        <end position="414"/>
    </location>
</feature>
<keyword evidence="4" id="KW-1185">Reference proteome</keyword>
<feature type="compositionally biased region" description="Polar residues" evidence="1">
    <location>
        <begin position="544"/>
        <end position="573"/>
    </location>
</feature>
<evidence type="ECO:0000256" key="2">
    <source>
        <dbReference type="SAM" id="SignalP"/>
    </source>
</evidence>
<name>A0A8I6RTP6_CIMLE</name>
<organism evidence="3 4">
    <name type="scientific">Cimex lectularius</name>
    <name type="common">Bed bug</name>
    <name type="synonym">Acanthia lectularia</name>
    <dbReference type="NCBI Taxonomy" id="79782"/>
    <lineage>
        <taxon>Eukaryota</taxon>
        <taxon>Metazoa</taxon>
        <taxon>Ecdysozoa</taxon>
        <taxon>Arthropoda</taxon>
        <taxon>Hexapoda</taxon>
        <taxon>Insecta</taxon>
        <taxon>Pterygota</taxon>
        <taxon>Neoptera</taxon>
        <taxon>Paraneoptera</taxon>
        <taxon>Hemiptera</taxon>
        <taxon>Heteroptera</taxon>
        <taxon>Panheteroptera</taxon>
        <taxon>Cimicomorpha</taxon>
        <taxon>Cimicidae</taxon>
        <taxon>Cimex</taxon>
    </lineage>
</organism>
<accession>A0A8I6RTP6</accession>
<dbReference type="GeneID" id="106667716"/>
<dbReference type="OrthoDB" id="6612393at2759"/>
<keyword evidence="2" id="KW-0732">Signal</keyword>
<dbReference type="EnsemblMetazoa" id="XM_014395833.2">
    <property type="protein sequence ID" value="XP_014251319.1"/>
    <property type="gene ID" value="LOC106667716"/>
</dbReference>
<dbReference type="RefSeq" id="XP_014251319.1">
    <property type="nucleotide sequence ID" value="XM_014395833.2"/>
</dbReference>
<protein>
    <submittedName>
        <fullName evidence="3">Uncharacterized protein</fullName>
    </submittedName>
</protein>
<dbReference type="Proteomes" id="UP000494040">
    <property type="component" value="Unassembled WGS sequence"/>
</dbReference>
<feature type="region of interest" description="Disordered" evidence="1">
    <location>
        <begin position="520"/>
        <end position="593"/>
    </location>
</feature>
<dbReference type="KEGG" id="clec:106667716"/>
<feature type="signal peptide" evidence="2">
    <location>
        <begin position="1"/>
        <end position="15"/>
    </location>
</feature>
<feature type="chain" id="PRO_5035323100" evidence="2">
    <location>
        <begin position="16"/>
        <end position="696"/>
    </location>
</feature>
<feature type="compositionally biased region" description="Polar residues" evidence="1">
    <location>
        <begin position="581"/>
        <end position="593"/>
    </location>
</feature>
<sequence length="696" mass="79065">MLLLPFLLFLQVTEPFAVYGILTPNITQLSSTPRHSNVQKNSQSTNWQKLLKDATFQSLIKHTGFTPSLDQKIETDRLLWEKIQAAKFLRKPSKAEEMDRVKMGVLIDMTRENGQLEFRQSDHSFYNCPEEKCKPILNKLLAIWRMQKSDTNNIWIKVKVPRSINDDVYEYSPKFGLKPLNMADSYLSTKMKSLNKHNVWKGTDDNKLLHTERIRMVNDGRISRNDRQFYEMHDMFIPPIKKQSNYQNPKRISFSTIQAPIAHNLPLIIGLTVPPNPITKKYNWNNGGTYYQVDPVNILSEFQKTEQMYDGFLPSTGPTGSPQFMPSLTQPVPFQEVYPGYLWPQYKTQPTTPTNFKPSLQLINYSPLDPFFHEDEGDKFITITTTRPVQKEEEKTTLLYPSSINEQLQSSENSTESDEDKTDLQGTNTQPTASSINIIQVTEKDNGKVIFTTNDLSEIRSVTNRPKPVSKTTRNNALNKLSSAEALDYAPLYIKWGEKIKNSNNKNKTQTKTKFSQILRNSSFANYGQNKSTSTTKAPEIKDNTTTTTAAPQVKNNENSSDTNVTTVASQLEANEKSNKNETSSQIEKNETTNDTITTAKLLAQNVMIENINNKSPEEVVNTLTNIGVQNMTRIEGYPEISKALLDNSSKLISKLTEGNDQISDNSDPISVVINRISQSYSYKTSNGQVRSLKKI</sequence>
<feature type="compositionally biased region" description="Polar residues" evidence="1">
    <location>
        <begin position="520"/>
        <end position="537"/>
    </location>
</feature>
<reference evidence="3" key="1">
    <citation type="submission" date="2022-01" db="UniProtKB">
        <authorList>
            <consortium name="EnsemblMetazoa"/>
        </authorList>
    </citation>
    <scope>IDENTIFICATION</scope>
</reference>
<evidence type="ECO:0000313" key="4">
    <source>
        <dbReference type="Proteomes" id="UP000494040"/>
    </source>
</evidence>
<proteinExistence type="predicted"/>
<evidence type="ECO:0000313" key="3">
    <source>
        <dbReference type="EnsemblMetazoa" id="XP_014251319.1"/>
    </source>
</evidence>